<accession>A0A9W9NC99</accession>
<dbReference type="Gene3D" id="2.30.29.30">
    <property type="entry name" value="Pleckstrin-homology domain (PH domain)/Phosphotyrosine-binding domain (PTB)"/>
    <property type="match status" value="1"/>
</dbReference>
<dbReference type="SMART" id="SM00751">
    <property type="entry name" value="BSD"/>
    <property type="match status" value="2"/>
</dbReference>
<dbReference type="EMBL" id="JAPQKS010000008">
    <property type="protein sequence ID" value="KAJ5217230.1"/>
    <property type="molecule type" value="Genomic_DNA"/>
</dbReference>
<sequence>MAPLSGAASLKKKDGTVTLSEDGKTLSWSPREAGGSAVKIPVSIITNLQQTPPSASKVMLKVLVQPPDAPPNTPPVNYVFTFTDKTNARGQADAIKDVLGPLLNSARNGTPSTPVPGGEGMSSAMAIASALTSAATAKKPWDDDNRLKEDTDLQQSLLKANPTLQKMFMDSLQIKPETLTSRQFMAQFWSTRLHLLRAHAIERAQSRGAYNVLSSLKPRVEDNVTRLNITQEQVQLIFAQHPLVKRVYDENVPKLNEHQFWSRFFQSRLFKKLRGERISEMDATDPVLDKYLREDPKGPETENTHVPNFLDLAGNEDNNSQRRGNRPDLDMRPSGVDRMPIIRTLNSLSGKIMANVAAADGDPHAPAGMNEDTYSQLRLRDLAGDEEQNRITLNIRDQSRFFAQAQEDQENRTFAQQDPDKILKALRLEISRELPADGNAQLQRLVDPGDDDDEEMEDAPTSQRPVGSSAAMRDALGQILSAVGDRRSQMSETSSSSETYGLSREVFDRVTLTNATSIEFLHQFWQAFLSGDSERAGEVKSLSESLQRALDRIQALGDTAEEERQKVVTQQREYVLEVRKRTGRKLNTNFDSIPGGMKAVQQLLGPTISALKKASSQYATALAEETREAAAAAV</sequence>
<dbReference type="SUPFAM" id="SSF50729">
    <property type="entry name" value="PH domain-like"/>
    <property type="match status" value="1"/>
</dbReference>
<dbReference type="Pfam" id="PF03909">
    <property type="entry name" value="BSD"/>
    <property type="match status" value="2"/>
</dbReference>
<dbReference type="GO" id="GO:0006351">
    <property type="term" value="P:DNA-templated transcription"/>
    <property type="evidence" value="ECO:0007669"/>
    <property type="project" value="InterPro"/>
</dbReference>
<dbReference type="OrthoDB" id="360521at2759"/>
<reference evidence="9" key="1">
    <citation type="submission" date="2022-11" db="EMBL/GenBank/DDBJ databases">
        <authorList>
            <person name="Petersen C."/>
        </authorList>
    </citation>
    <scope>NUCLEOTIDE SEQUENCE</scope>
    <source>
        <strain evidence="9">IBT 19713</strain>
    </source>
</reference>
<dbReference type="InterPro" id="IPR013876">
    <property type="entry name" value="TFIIH_BTF_p62_N"/>
</dbReference>
<organism evidence="9 10">
    <name type="scientific">Penicillium chermesinum</name>
    <dbReference type="NCBI Taxonomy" id="63820"/>
    <lineage>
        <taxon>Eukaryota</taxon>
        <taxon>Fungi</taxon>
        <taxon>Dikarya</taxon>
        <taxon>Ascomycota</taxon>
        <taxon>Pezizomycotina</taxon>
        <taxon>Eurotiomycetes</taxon>
        <taxon>Eurotiomycetidae</taxon>
        <taxon>Eurotiales</taxon>
        <taxon>Aspergillaceae</taxon>
        <taxon>Penicillium</taxon>
    </lineage>
</organism>
<keyword evidence="10" id="KW-1185">Reference proteome</keyword>
<dbReference type="InterPro" id="IPR011993">
    <property type="entry name" value="PH-like_dom_sf"/>
</dbReference>
<feature type="region of interest" description="Disordered" evidence="7">
    <location>
        <begin position="1"/>
        <end position="32"/>
    </location>
</feature>
<dbReference type="GO" id="GO:0000439">
    <property type="term" value="C:transcription factor TFIIH core complex"/>
    <property type="evidence" value="ECO:0007669"/>
    <property type="project" value="InterPro"/>
</dbReference>
<feature type="compositionally biased region" description="Basic and acidic residues" evidence="7">
    <location>
        <begin position="292"/>
        <end position="303"/>
    </location>
</feature>
<evidence type="ECO:0000256" key="3">
    <source>
        <dbReference type="ARBA" id="ARBA00022737"/>
    </source>
</evidence>
<comment type="subcellular location">
    <subcellularLocation>
        <location evidence="1">Nucleus</location>
    </subcellularLocation>
</comment>
<evidence type="ECO:0000256" key="4">
    <source>
        <dbReference type="ARBA" id="ARBA00023015"/>
    </source>
</evidence>
<dbReference type="Pfam" id="PF08567">
    <property type="entry name" value="PH_TFIIH"/>
    <property type="match status" value="1"/>
</dbReference>
<gene>
    <name evidence="9" type="ORF">N7468_010238</name>
</gene>
<dbReference type="PANTHER" id="PTHR12856">
    <property type="entry name" value="TRANSCRIPTION INITIATION FACTOR IIH-RELATED"/>
    <property type="match status" value="1"/>
</dbReference>
<comment type="similarity">
    <text evidence="2">Belongs to the TFB1 family.</text>
</comment>
<dbReference type="RefSeq" id="XP_058326101.1">
    <property type="nucleotide sequence ID" value="XM_058479533.1"/>
</dbReference>
<keyword evidence="6" id="KW-0539">Nucleus</keyword>
<dbReference type="InterPro" id="IPR005607">
    <property type="entry name" value="BSD_dom"/>
</dbReference>
<dbReference type="Proteomes" id="UP001150941">
    <property type="component" value="Unassembled WGS sequence"/>
</dbReference>
<feature type="region of interest" description="Disordered" evidence="7">
    <location>
        <begin position="438"/>
        <end position="470"/>
    </location>
</feature>
<evidence type="ECO:0000256" key="5">
    <source>
        <dbReference type="ARBA" id="ARBA00023163"/>
    </source>
</evidence>
<feature type="region of interest" description="Disordered" evidence="7">
    <location>
        <begin position="292"/>
        <end position="336"/>
    </location>
</feature>
<dbReference type="GO" id="GO:0006289">
    <property type="term" value="P:nucleotide-excision repair"/>
    <property type="evidence" value="ECO:0007669"/>
    <property type="project" value="InterPro"/>
</dbReference>
<keyword evidence="3" id="KW-0677">Repeat</keyword>
<proteinExistence type="inferred from homology"/>
<evidence type="ECO:0000256" key="2">
    <source>
        <dbReference type="ARBA" id="ARBA00009448"/>
    </source>
</evidence>
<dbReference type="PROSITE" id="PS50858">
    <property type="entry name" value="BSD"/>
    <property type="match status" value="2"/>
</dbReference>
<dbReference type="AlphaFoldDB" id="A0A9W9NC99"/>
<comment type="caution">
    <text evidence="9">The sequence shown here is derived from an EMBL/GenBank/DDBJ whole genome shotgun (WGS) entry which is preliminary data.</text>
</comment>
<evidence type="ECO:0000313" key="10">
    <source>
        <dbReference type="Proteomes" id="UP001150941"/>
    </source>
</evidence>
<reference evidence="9" key="2">
    <citation type="journal article" date="2023" name="IMA Fungus">
        <title>Comparative genomic study of the Penicillium genus elucidates a diverse pangenome and 15 lateral gene transfer events.</title>
        <authorList>
            <person name="Petersen C."/>
            <person name="Sorensen T."/>
            <person name="Nielsen M.R."/>
            <person name="Sondergaard T.E."/>
            <person name="Sorensen J.L."/>
            <person name="Fitzpatrick D.A."/>
            <person name="Frisvad J.C."/>
            <person name="Nielsen K.L."/>
        </authorList>
    </citation>
    <scope>NUCLEOTIDE SEQUENCE</scope>
    <source>
        <strain evidence="9">IBT 19713</strain>
    </source>
</reference>
<dbReference type="GeneID" id="83206837"/>
<evidence type="ECO:0000259" key="8">
    <source>
        <dbReference type="PROSITE" id="PS50858"/>
    </source>
</evidence>
<dbReference type="CDD" id="cd13229">
    <property type="entry name" value="PH_TFIIH"/>
    <property type="match status" value="1"/>
</dbReference>
<name>A0A9W9NC99_9EURO</name>
<dbReference type="InterPro" id="IPR027079">
    <property type="entry name" value="Tfb1/GTF2H1"/>
</dbReference>
<feature type="domain" description="BSD" evidence="8">
    <location>
        <begin position="141"/>
        <end position="200"/>
    </location>
</feature>
<evidence type="ECO:0000256" key="6">
    <source>
        <dbReference type="ARBA" id="ARBA00023242"/>
    </source>
</evidence>
<evidence type="ECO:0000313" key="9">
    <source>
        <dbReference type="EMBL" id="KAJ5217230.1"/>
    </source>
</evidence>
<protein>
    <submittedName>
        <fullName evidence="9">General transcription and DNA repair factor IIH subunit tcf-29</fullName>
    </submittedName>
</protein>
<evidence type="ECO:0000256" key="7">
    <source>
        <dbReference type="SAM" id="MobiDB-lite"/>
    </source>
</evidence>
<feature type="domain" description="BSD" evidence="8">
    <location>
        <begin position="221"/>
        <end position="272"/>
    </location>
</feature>
<keyword evidence="5" id="KW-0804">Transcription</keyword>
<keyword evidence="4" id="KW-0805">Transcription regulation</keyword>
<evidence type="ECO:0000256" key="1">
    <source>
        <dbReference type="ARBA" id="ARBA00004123"/>
    </source>
</evidence>
<feature type="compositionally biased region" description="Acidic residues" evidence="7">
    <location>
        <begin position="448"/>
        <end position="458"/>
    </location>
</feature>